<proteinExistence type="predicted"/>
<sequence length="101" mass="10828">MYVPYPPIEYPAITVRFGSAPSCSTTRANTSHTSSSPSSKYQHAGPRAKGVTTIEFRPSHTSCSSFGSNAAYWFCPSASECSIRVSGSFRPGAYVAGRHTE</sequence>
<name>A0AAD1IL77_9MYCO</name>
<feature type="region of interest" description="Disordered" evidence="1">
    <location>
        <begin position="22"/>
        <end position="49"/>
    </location>
</feature>
<dbReference type="Proteomes" id="UP000466607">
    <property type="component" value="Chromosome"/>
</dbReference>
<keyword evidence="3" id="KW-1185">Reference proteome</keyword>
<gene>
    <name evidence="2" type="ORF">MLIT_33620</name>
</gene>
<evidence type="ECO:0000313" key="3">
    <source>
        <dbReference type="Proteomes" id="UP000466607"/>
    </source>
</evidence>
<feature type="compositionally biased region" description="Low complexity" evidence="1">
    <location>
        <begin position="30"/>
        <end position="39"/>
    </location>
</feature>
<accession>A0AAD1IL77</accession>
<reference evidence="2 3" key="1">
    <citation type="journal article" date="2019" name="Emerg. Microbes Infect.">
        <title>Comprehensive subspecies identification of 175 nontuberculous mycobacteria species based on 7547 genomic profiles.</title>
        <authorList>
            <person name="Matsumoto Y."/>
            <person name="Kinjo T."/>
            <person name="Motooka D."/>
            <person name="Nabeya D."/>
            <person name="Jung N."/>
            <person name="Uechi K."/>
            <person name="Horii T."/>
            <person name="Iida T."/>
            <person name="Fujita J."/>
            <person name="Nakamura S."/>
        </authorList>
    </citation>
    <scope>NUCLEOTIDE SEQUENCE [LARGE SCALE GENOMIC DNA]</scope>
    <source>
        <strain evidence="2 3">JCM 17423</strain>
    </source>
</reference>
<protein>
    <submittedName>
        <fullName evidence="2">Uncharacterized protein</fullName>
    </submittedName>
</protein>
<evidence type="ECO:0000256" key="1">
    <source>
        <dbReference type="SAM" id="MobiDB-lite"/>
    </source>
</evidence>
<organism evidence="2 3">
    <name type="scientific">Mycolicibacterium litorale</name>
    <dbReference type="NCBI Taxonomy" id="758802"/>
    <lineage>
        <taxon>Bacteria</taxon>
        <taxon>Bacillati</taxon>
        <taxon>Actinomycetota</taxon>
        <taxon>Actinomycetes</taxon>
        <taxon>Mycobacteriales</taxon>
        <taxon>Mycobacteriaceae</taxon>
        <taxon>Mycolicibacterium</taxon>
    </lineage>
</organism>
<dbReference type="EMBL" id="AP022586">
    <property type="protein sequence ID" value="BBY17770.1"/>
    <property type="molecule type" value="Genomic_DNA"/>
</dbReference>
<dbReference type="AlphaFoldDB" id="A0AAD1IL77"/>
<evidence type="ECO:0000313" key="2">
    <source>
        <dbReference type="EMBL" id="BBY17770.1"/>
    </source>
</evidence>